<dbReference type="PANTHER" id="PTHR35526">
    <property type="entry name" value="ANTI-SIGMA-F FACTOR RSBW-RELATED"/>
    <property type="match status" value="1"/>
</dbReference>
<name>A0A367FI88_9ACTN</name>
<organism evidence="3 4">
    <name type="scientific">Sphaerisporangium album</name>
    <dbReference type="NCBI Taxonomy" id="509200"/>
    <lineage>
        <taxon>Bacteria</taxon>
        <taxon>Bacillati</taxon>
        <taxon>Actinomycetota</taxon>
        <taxon>Actinomycetes</taxon>
        <taxon>Streptosporangiales</taxon>
        <taxon>Streptosporangiaceae</taxon>
        <taxon>Sphaerisporangium</taxon>
    </lineage>
</organism>
<sequence>MQKDATGYCAPETRLLERAAFTAAQASVGEARRWLRKMIGGHPRCDDAVLLLSETFTNSVVHTRSAAIGVVLLVDVNDGLQVEVVDEGAETSPCVCRHSGDDLAESGRGIRLLRALSDRWGFIEEHPRCVVWFVLGPPAV</sequence>
<dbReference type="CDD" id="cd16936">
    <property type="entry name" value="HATPase_RsbW-like"/>
    <property type="match status" value="1"/>
</dbReference>
<protein>
    <submittedName>
        <fullName evidence="3">ATP-binding protein</fullName>
    </submittedName>
</protein>
<accession>A0A367FI88</accession>
<dbReference type="PANTHER" id="PTHR35526:SF3">
    <property type="entry name" value="ANTI-SIGMA-F FACTOR RSBW"/>
    <property type="match status" value="1"/>
</dbReference>
<evidence type="ECO:0000313" key="4">
    <source>
        <dbReference type="Proteomes" id="UP000253094"/>
    </source>
</evidence>
<dbReference type="Gene3D" id="3.30.565.10">
    <property type="entry name" value="Histidine kinase-like ATPase, C-terminal domain"/>
    <property type="match status" value="1"/>
</dbReference>
<dbReference type="EMBL" id="QOIL01000011">
    <property type="protein sequence ID" value="RCG29340.1"/>
    <property type="molecule type" value="Genomic_DNA"/>
</dbReference>
<dbReference type="SUPFAM" id="SSF55874">
    <property type="entry name" value="ATPase domain of HSP90 chaperone/DNA topoisomerase II/histidine kinase"/>
    <property type="match status" value="1"/>
</dbReference>
<dbReference type="OrthoDB" id="3479721at2"/>
<evidence type="ECO:0000313" key="3">
    <source>
        <dbReference type="EMBL" id="RCG29340.1"/>
    </source>
</evidence>
<dbReference type="GO" id="GO:0005524">
    <property type="term" value="F:ATP binding"/>
    <property type="evidence" value="ECO:0007669"/>
    <property type="project" value="UniProtKB-KW"/>
</dbReference>
<proteinExistence type="predicted"/>
<dbReference type="RefSeq" id="WP_114030376.1">
    <property type="nucleotide sequence ID" value="NZ_QOIL01000011.1"/>
</dbReference>
<reference evidence="3 4" key="1">
    <citation type="submission" date="2018-06" db="EMBL/GenBank/DDBJ databases">
        <title>Sphaerisporangium craniellae sp. nov., isolated from a marine sponge in the South China Sea.</title>
        <authorList>
            <person name="Li L."/>
        </authorList>
    </citation>
    <scope>NUCLEOTIDE SEQUENCE [LARGE SCALE GENOMIC DNA]</scope>
    <source>
        <strain evidence="3 4">CCTCC AA 208026</strain>
    </source>
</reference>
<evidence type="ECO:0000259" key="2">
    <source>
        <dbReference type="Pfam" id="PF13581"/>
    </source>
</evidence>
<keyword evidence="3" id="KW-0067">ATP-binding</keyword>
<dbReference type="InterPro" id="IPR003594">
    <property type="entry name" value="HATPase_dom"/>
</dbReference>
<dbReference type="Pfam" id="PF13581">
    <property type="entry name" value="HATPase_c_2"/>
    <property type="match status" value="1"/>
</dbReference>
<dbReference type="Proteomes" id="UP000253094">
    <property type="component" value="Unassembled WGS sequence"/>
</dbReference>
<comment type="caution">
    <text evidence="3">The sequence shown here is derived from an EMBL/GenBank/DDBJ whole genome shotgun (WGS) entry which is preliminary data.</text>
</comment>
<keyword evidence="1" id="KW-0418">Kinase</keyword>
<keyword evidence="1" id="KW-0808">Transferase</keyword>
<dbReference type="InterPro" id="IPR036890">
    <property type="entry name" value="HATPase_C_sf"/>
</dbReference>
<keyword evidence="4" id="KW-1185">Reference proteome</keyword>
<dbReference type="GO" id="GO:0004674">
    <property type="term" value="F:protein serine/threonine kinase activity"/>
    <property type="evidence" value="ECO:0007669"/>
    <property type="project" value="UniProtKB-KW"/>
</dbReference>
<feature type="domain" description="Histidine kinase/HSP90-like ATPase" evidence="2">
    <location>
        <begin position="21"/>
        <end position="122"/>
    </location>
</feature>
<gene>
    <name evidence="3" type="ORF">DQ384_19940</name>
</gene>
<dbReference type="AlphaFoldDB" id="A0A367FI88"/>
<keyword evidence="3" id="KW-0547">Nucleotide-binding</keyword>
<keyword evidence="1" id="KW-0723">Serine/threonine-protein kinase</keyword>
<evidence type="ECO:0000256" key="1">
    <source>
        <dbReference type="ARBA" id="ARBA00022527"/>
    </source>
</evidence>
<dbReference type="InterPro" id="IPR050267">
    <property type="entry name" value="Anti-sigma-factor_SerPK"/>
</dbReference>